<accession>A0A5B7IU17</accession>
<name>A0A5B7IU17_PORTR</name>
<dbReference type="AlphaFoldDB" id="A0A5B7IU17"/>
<feature type="region of interest" description="Disordered" evidence="1">
    <location>
        <begin position="43"/>
        <end position="80"/>
    </location>
</feature>
<comment type="caution">
    <text evidence="2">The sequence shown here is derived from an EMBL/GenBank/DDBJ whole genome shotgun (WGS) entry which is preliminary data.</text>
</comment>
<evidence type="ECO:0000256" key="1">
    <source>
        <dbReference type="SAM" id="MobiDB-lite"/>
    </source>
</evidence>
<evidence type="ECO:0000313" key="3">
    <source>
        <dbReference type="Proteomes" id="UP000324222"/>
    </source>
</evidence>
<evidence type="ECO:0000313" key="2">
    <source>
        <dbReference type="EMBL" id="MPC87392.1"/>
    </source>
</evidence>
<reference evidence="2 3" key="1">
    <citation type="submission" date="2019-05" db="EMBL/GenBank/DDBJ databases">
        <title>Another draft genome of Portunus trituberculatus and its Hox gene families provides insights of decapod evolution.</title>
        <authorList>
            <person name="Jeong J.-H."/>
            <person name="Song I."/>
            <person name="Kim S."/>
            <person name="Choi T."/>
            <person name="Kim D."/>
            <person name="Ryu S."/>
            <person name="Kim W."/>
        </authorList>
    </citation>
    <scope>NUCLEOTIDE SEQUENCE [LARGE SCALE GENOMIC DNA]</scope>
    <source>
        <tissue evidence="2">Muscle</tissue>
    </source>
</reference>
<keyword evidence="3" id="KW-1185">Reference proteome</keyword>
<dbReference type="EMBL" id="VSRR010074378">
    <property type="protein sequence ID" value="MPC87392.1"/>
    <property type="molecule type" value="Genomic_DNA"/>
</dbReference>
<proteinExistence type="predicted"/>
<dbReference type="Proteomes" id="UP000324222">
    <property type="component" value="Unassembled WGS sequence"/>
</dbReference>
<feature type="compositionally biased region" description="Basic and acidic residues" evidence="1">
    <location>
        <begin position="43"/>
        <end position="52"/>
    </location>
</feature>
<organism evidence="2 3">
    <name type="scientific">Portunus trituberculatus</name>
    <name type="common">Swimming crab</name>
    <name type="synonym">Neptunus trituberculatus</name>
    <dbReference type="NCBI Taxonomy" id="210409"/>
    <lineage>
        <taxon>Eukaryota</taxon>
        <taxon>Metazoa</taxon>
        <taxon>Ecdysozoa</taxon>
        <taxon>Arthropoda</taxon>
        <taxon>Crustacea</taxon>
        <taxon>Multicrustacea</taxon>
        <taxon>Malacostraca</taxon>
        <taxon>Eumalacostraca</taxon>
        <taxon>Eucarida</taxon>
        <taxon>Decapoda</taxon>
        <taxon>Pleocyemata</taxon>
        <taxon>Brachyura</taxon>
        <taxon>Eubrachyura</taxon>
        <taxon>Portunoidea</taxon>
        <taxon>Portunidae</taxon>
        <taxon>Portuninae</taxon>
        <taxon>Portunus</taxon>
    </lineage>
</organism>
<gene>
    <name evidence="2" type="ORF">E2C01_082253</name>
</gene>
<sequence>MAGGWGERQGEAWQAGPGHTLELVTPCRVVLCEVIISRESLEALRPRQRSHEDEDEDEEIQHSKPRGAEGKPGAFGRRRRRRWMRVRGRGLVARRRTREVVGGSRARRRGSA</sequence>
<feature type="compositionally biased region" description="Basic and acidic residues" evidence="1">
    <location>
        <begin position="60"/>
        <end position="69"/>
    </location>
</feature>
<protein>
    <submittedName>
        <fullName evidence="2">Uncharacterized protein</fullName>
    </submittedName>
</protein>